<dbReference type="InterPro" id="IPR033562">
    <property type="entry name" value="PLPL"/>
</dbReference>
<dbReference type="Gene3D" id="3.40.1090.10">
    <property type="entry name" value="Cytosolic phospholipase A2 catalytic domain"/>
    <property type="match status" value="1"/>
</dbReference>
<accession>A0ABQ6N9I6</accession>
<name>A0ABQ6N9I6_9STRA</name>
<dbReference type="Pfam" id="PF01734">
    <property type="entry name" value="Patatin"/>
    <property type="match status" value="1"/>
</dbReference>
<dbReference type="PANTHER" id="PTHR12406">
    <property type="entry name" value="CALCIUM-INDEPENDENT PHOSPHOLIPASE A2 IPLA2 -RELATED"/>
    <property type="match status" value="1"/>
</dbReference>
<feature type="short sequence motif" description="GXSXG" evidence="2">
    <location>
        <begin position="144"/>
        <end position="148"/>
    </location>
</feature>
<dbReference type="PROSITE" id="PS51635">
    <property type="entry name" value="PNPLA"/>
    <property type="match status" value="1"/>
</dbReference>
<dbReference type="PANTHER" id="PTHR12406:SF7">
    <property type="entry name" value="PATATIN-LIKE PHOSPHOLIPASE DOMAIN-CONTAINING PROTEIN 4"/>
    <property type="match status" value="1"/>
</dbReference>
<keyword evidence="1 2" id="KW-0443">Lipid metabolism</keyword>
<gene>
    <name evidence="4" type="ORF">TeGR_g12833</name>
</gene>
<proteinExistence type="predicted"/>
<evidence type="ECO:0000313" key="4">
    <source>
        <dbReference type="EMBL" id="GMI43479.1"/>
    </source>
</evidence>
<evidence type="ECO:0000256" key="2">
    <source>
        <dbReference type="PROSITE-ProRule" id="PRU01161"/>
    </source>
</evidence>
<comment type="caution">
    <text evidence="4">The sequence shown here is derived from an EMBL/GenBank/DDBJ whole genome shotgun (WGS) entry which is preliminary data.</text>
</comment>
<feature type="short sequence motif" description="DGA/G" evidence="2">
    <location>
        <begin position="266"/>
        <end position="268"/>
    </location>
</feature>
<organism evidence="4 5">
    <name type="scientific">Tetraparma gracilis</name>
    <dbReference type="NCBI Taxonomy" id="2962635"/>
    <lineage>
        <taxon>Eukaryota</taxon>
        <taxon>Sar</taxon>
        <taxon>Stramenopiles</taxon>
        <taxon>Ochrophyta</taxon>
        <taxon>Bolidophyceae</taxon>
        <taxon>Parmales</taxon>
        <taxon>Triparmaceae</taxon>
        <taxon>Tetraparma</taxon>
    </lineage>
</organism>
<dbReference type="InterPro" id="IPR016035">
    <property type="entry name" value="Acyl_Trfase/lysoPLipase"/>
</dbReference>
<evidence type="ECO:0000259" key="3">
    <source>
        <dbReference type="PROSITE" id="PS51635"/>
    </source>
</evidence>
<dbReference type="Proteomes" id="UP001165060">
    <property type="component" value="Unassembled WGS sequence"/>
</dbReference>
<sequence length="307" mass="33018">MPPPAIALHAPRFQRRFQRRPSPSARRSLLLVLITCASVLLSTRPPPAADRLLRALLPHLLRLPSFLLRSLDRLLSSPPAPSPPSPTLLPSIPPPDVSNLGRRPRSLSLSFSGCSWLLPYHLGAASYFQSVCPASSGFSFSCAGSSCGVLAALALVCGIDVGEVQAFALGMVKEVLASRNPLAPAGRMARIVGEGVDRFLPEDAHRTCSGRLHVNVSRVTRLLPTPVVEAEIVSHFSSNEDLKRVILASCYIPLYYEAVPSPLLFDGGLTDNLPLVPAEQKDTITVSPIDPDAMITSKREPYPKSAV</sequence>
<reference evidence="4 5" key="1">
    <citation type="journal article" date="2023" name="Commun. Biol.">
        <title>Genome analysis of Parmales, the sister group of diatoms, reveals the evolutionary specialization of diatoms from phago-mixotrophs to photoautotrophs.</title>
        <authorList>
            <person name="Ban H."/>
            <person name="Sato S."/>
            <person name="Yoshikawa S."/>
            <person name="Yamada K."/>
            <person name="Nakamura Y."/>
            <person name="Ichinomiya M."/>
            <person name="Sato N."/>
            <person name="Blanc-Mathieu R."/>
            <person name="Endo H."/>
            <person name="Kuwata A."/>
            <person name="Ogata H."/>
        </authorList>
    </citation>
    <scope>NUCLEOTIDE SEQUENCE [LARGE SCALE GENOMIC DNA]</scope>
</reference>
<dbReference type="EMBL" id="BRYB01002345">
    <property type="protein sequence ID" value="GMI43479.1"/>
    <property type="molecule type" value="Genomic_DNA"/>
</dbReference>
<comment type="caution">
    <text evidence="2">Lacks conserved residue(s) required for the propagation of feature annotation.</text>
</comment>
<dbReference type="InterPro" id="IPR002641">
    <property type="entry name" value="PNPLA_dom"/>
</dbReference>
<feature type="active site" description="Proton acceptor" evidence="2">
    <location>
        <position position="266"/>
    </location>
</feature>
<protein>
    <recommendedName>
        <fullName evidence="3">PNPLA domain-containing protein</fullName>
    </recommendedName>
</protein>
<keyword evidence="2" id="KW-0378">Hydrolase</keyword>
<evidence type="ECO:0000313" key="5">
    <source>
        <dbReference type="Proteomes" id="UP001165060"/>
    </source>
</evidence>
<keyword evidence="2" id="KW-0442">Lipid degradation</keyword>
<feature type="active site" description="Nucleophile" evidence="2">
    <location>
        <position position="146"/>
    </location>
</feature>
<dbReference type="SUPFAM" id="SSF52151">
    <property type="entry name" value="FabD/lysophospholipase-like"/>
    <property type="match status" value="1"/>
</dbReference>
<keyword evidence="5" id="KW-1185">Reference proteome</keyword>
<feature type="domain" description="PNPLA" evidence="3">
    <location>
        <begin position="109"/>
        <end position="279"/>
    </location>
</feature>
<evidence type="ECO:0000256" key="1">
    <source>
        <dbReference type="ARBA" id="ARBA00023098"/>
    </source>
</evidence>